<gene>
    <name evidence="1" type="ORF">RRG08_058724</name>
</gene>
<keyword evidence="2" id="KW-1185">Reference proteome</keyword>
<protein>
    <submittedName>
        <fullName evidence="1">Uncharacterized protein</fullName>
    </submittedName>
</protein>
<name>A0AAE0YWG6_9GAST</name>
<dbReference type="AlphaFoldDB" id="A0AAE0YWG6"/>
<evidence type="ECO:0000313" key="1">
    <source>
        <dbReference type="EMBL" id="KAK3758454.1"/>
    </source>
</evidence>
<sequence>MFDGCYKVKSSDLDHEVGLSWASSGGKANLSDTETGSGHVEMTVCCFVKRCVMRGLASQRVKGGTGDLTWD</sequence>
<evidence type="ECO:0000313" key="2">
    <source>
        <dbReference type="Proteomes" id="UP001283361"/>
    </source>
</evidence>
<reference evidence="1" key="1">
    <citation type="journal article" date="2023" name="G3 (Bethesda)">
        <title>A reference genome for the long-term kleptoplast-retaining sea slug Elysia crispata morphotype clarki.</title>
        <authorList>
            <person name="Eastman K.E."/>
            <person name="Pendleton A.L."/>
            <person name="Shaikh M.A."/>
            <person name="Suttiyut T."/>
            <person name="Ogas R."/>
            <person name="Tomko P."/>
            <person name="Gavelis G."/>
            <person name="Widhalm J.R."/>
            <person name="Wisecaver J.H."/>
        </authorList>
    </citation>
    <scope>NUCLEOTIDE SEQUENCE</scope>
    <source>
        <strain evidence="1">ECLA1</strain>
    </source>
</reference>
<proteinExistence type="predicted"/>
<dbReference type="Proteomes" id="UP001283361">
    <property type="component" value="Unassembled WGS sequence"/>
</dbReference>
<dbReference type="EMBL" id="JAWDGP010005269">
    <property type="protein sequence ID" value="KAK3758454.1"/>
    <property type="molecule type" value="Genomic_DNA"/>
</dbReference>
<accession>A0AAE0YWG6</accession>
<organism evidence="1 2">
    <name type="scientific">Elysia crispata</name>
    <name type="common">lettuce slug</name>
    <dbReference type="NCBI Taxonomy" id="231223"/>
    <lineage>
        <taxon>Eukaryota</taxon>
        <taxon>Metazoa</taxon>
        <taxon>Spiralia</taxon>
        <taxon>Lophotrochozoa</taxon>
        <taxon>Mollusca</taxon>
        <taxon>Gastropoda</taxon>
        <taxon>Heterobranchia</taxon>
        <taxon>Euthyneura</taxon>
        <taxon>Panpulmonata</taxon>
        <taxon>Sacoglossa</taxon>
        <taxon>Placobranchoidea</taxon>
        <taxon>Plakobranchidae</taxon>
        <taxon>Elysia</taxon>
    </lineage>
</organism>
<comment type="caution">
    <text evidence="1">The sequence shown here is derived from an EMBL/GenBank/DDBJ whole genome shotgun (WGS) entry which is preliminary data.</text>
</comment>